<evidence type="ECO:0000313" key="1">
    <source>
        <dbReference type="EMBL" id="MEI6000438.1"/>
    </source>
</evidence>
<dbReference type="Proteomes" id="UP001386437">
    <property type="component" value="Unassembled WGS sequence"/>
</dbReference>
<gene>
    <name evidence="1" type="ORF">H3V53_25550</name>
</gene>
<reference evidence="1 2" key="1">
    <citation type="journal article" date="2022" name="Arch. Microbiol.">
        <title>Paraburkholderia bengalensis sp. nov. isolated from roots of Oryza sativa, IR64.</title>
        <authorList>
            <person name="Nag P."/>
            <person name="Mondal N."/>
            <person name="Sarkar J."/>
            <person name="Das S."/>
        </authorList>
    </citation>
    <scope>NUCLEOTIDE SEQUENCE [LARGE SCALE GENOMIC DNA]</scope>
    <source>
        <strain evidence="1 2">IR64_4_BI</strain>
    </source>
</reference>
<evidence type="ECO:0000313" key="2">
    <source>
        <dbReference type="Proteomes" id="UP001386437"/>
    </source>
</evidence>
<dbReference type="EMBL" id="JACFYJ010000050">
    <property type="protein sequence ID" value="MEI6000438.1"/>
    <property type="molecule type" value="Genomic_DNA"/>
</dbReference>
<protein>
    <submittedName>
        <fullName evidence="1">Uncharacterized protein</fullName>
    </submittedName>
</protein>
<organism evidence="1 2">
    <name type="scientific">Paraburkholderia bengalensis</name>
    <dbReference type="NCBI Taxonomy" id="2747562"/>
    <lineage>
        <taxon>Bacteria</taxon>
        <taxon>Pseudomonadati</taxon>
        <taxon>Pseudomonadota</taxon>
        <taxon>Betaproteobacteria</taxon>
        <taxon>Burkholderiales</taxon>
        <taxon>Burkholderiaceae</taxon>
        <taxon>Paraburkholderia</taxon>
    </lineage>
</organism>
<accession>A0ABU8IXQ4</accession>
<sequence>MVEELAFAGIRDAENIATCLNGYDQTAYPECSPWSFTRFYLPHAFDVGYRDR</sequence>
<dbReference type="RefSeq" id="WP_336600368.1">
    <property type="nucleotide sequence ID" value="NZ_JACFYJ010000050.1"/>
</dbReference>
<proteinExistence type="predicted"/>
<comment type="caution">
    <text evidence="1">The sequence shown here is derived from an EMBL/GenBank/DDBJ whole genome shotgun (WGS) entry which is preliminary data.</text>
</comment>
<name>A0ABU8IXQ4_9BURK</name>
<keyword evidence="2" id="KW-1185">Reference proteome</keyword>